<gene>
    <name evidence="2" type="ORF">PMIN01_13168</name>
</gene>
<feature type="transmembrane region" description="Helical" evidence="1">
    <location>
        <begin position="6"/>
        <end position="26"/>
    </location>
</feature>
<protein>
    <submittedName>
        <fullName evidence="2">Uncharacterized protein</fullName>
    </submittedName>
</protein>
<evidence type="ECO:0000313" key="2">
    <source>
        <dbReference type="EMBL" id="KAF9728788.1"/>
    </source>
</evidence>
<keyword evidence="3" id="KW-1185">Reference proteome</keyword>
<keyword evidence="1" id="KW-0812">Transmembrane</keyword>
<dbReference type="Proteomes" id="UP000756921">
    <property type="component" value="Unassembled WGS sequence"/>
</dbReference>
<proteinExistence type="predicted"/>
<dbReference type="AlphaFoldDB" id="A0A9P6G5B9"/>
<organism evidence="2 3">
    <name type="scientific">Paraphaeosphaeria minitans</name>
    <dbReference type="NCBI Taxonomy" id="565426"/>
    <lineage>
        <taxon>Eukaryota</taxon>
        <taxon>Fungi</taxon>
        <taxon>Dikarya</taxon>
        <taxon>Ascomycota</taxon>
        <taxon>Pezizomycotina</taxon>
        <taxon>Dothideomycetes</taxon>
        <taxon>Pleosporomycetidae</taxon>
        <taxon>Pleosporales</taxon>
        <taxon>Massarineae</taxon>
        <taxon>Didymosphaeriaceae</taxon>
        <taxon>Paraphaeosphaeria</taxon>
    </lineage>
</organism>
<comment type="caution">
    <text evidence="2">The sequence shown here is derived from an EMBL/GenBank/DDBJ whole genome shotgun (WGS) entry which is preliminary data.</text>
</comment>
<keyword evidence="1" id="KW-0472">Membrane</keyword>
<dbReference type="EMBL" id="WJXW01000018">
    <property type="protein sequence ID" value="KAF9728788.1"/>
    <property type="molecule type" value="Genomic_DNA"/>
</dbReference>
<keyword evidence="1" id="KW-1133">Transmembrane helix</keyword>
<feature type="transmembrane region" description="Helical" evidence="1">
    <location>
        <begin position="35"/>
        <end position="56"/>
    </location>
</feature>
<sequence length="87" mass="9783">MMDYYGYPVLALSLSLSLFTTLYYYWISARHSSCVALRCILSTLARYVTLSISIHLKASAFARSPLCFFFKQVFCITIGAASTSFLV</sequence>
<evidence type="ECO:0000256" key="1">
    <source>
        <dbReference type="SAM" id="Phobius"/>
    </source>
</evidence>
<accession>A0A9P6G5B9</accession>
<reference evidence="2" key="1">
    <citation type="journal article" date="2020" name="Mol. Plant Microbe Interact.">
        <title>Genome Sequence of the Biocontrol Agent Coniothyrium minitans strain Conio (IMI 134523).</title>
        <authorList>
            <person name="Patel D."/>
            <person name="Shittu T.A."/>
            <person name="Baroncelli R."/>
            <person name="Muthumeenakshi S."/>
            <person name="Osborne T.H."/>
            <person name="Janganan T.K."/>
            <person name="Sreenivasaprasad S."/>
        </authorList>
    </citation>
    <scope>NUCLEOTIDE SEQUENCE</scope>
    <source>
        <strain evidence="2">Conio</strain>
    </source>
</reference>
<name>A0A9P6G5B9_9PLEO</name>
<evidence type="ECO:0000313" key="3">
    <source>
        <dbReference type="Proteomes" id="UP000756921"/>
    </source>
</evidence>